<gene>
    <name evidence="3" type="ORF">SAMN02745887_00259</name>
</gene>
<dbReference type="InterPro" id="IPR036680">
    <property type="entry name" value="SPOR-like_sf"/>
</dbReference>
<proteinExistence type="predicted"/>
<protein>
    <submittedName>
        <fullName evidence="3">FecR family protein</fullName>
    </submittedName>
</protein>
<organism evidence="3 4">
    <name type="scientific">Chitinimonas taiwanensis DSM 18899</name>
    <dbReference type="NCBI Taxonomy" id="1121279"/>
    <lineage>
        <taxon>Bacteria</taxon>
        <taxon>Pseudomonadati</taxon>
        <taxon>Pseudomonadota</taxon>
        <taxon>Betaproteobacteria</taxon>
        <taxon>Neisseriales</taxon>
        <taxon>Chitinibacteraceae</taxon>
        <taxon>Chitinimonas</taxon>
    </lineage>
</organism>
<dbReference type="GO" id="GO:0042834">
    <property type="term" value="F:peptidoglycan binding"/>
    <property type="evidence" value="ECO:0007669"/>
    <property type="project" value="InterPro"/>
</dbReference>
<dbReference type="AlphaFoldDB" id="A0A1K2H4A7"/>
<evidence type="ECO:0000256" key="1">
    <source>
        <dbReference type="SAM" id="SignalP"/>
    </source>
</evidence>
<evidence type="ECO:0000313" key="3">
    <source>
        <dbReference type="EMBL" id="SFZ70615.1"/>
    </source>
</evidence>
<dbReference type="OrthoDB" id="369729at2"/>
<keyword evidence="4" id="KW-1185">Reference proteome</keyword>
<evidence type="ECO:0000313" key="4">
    <source>
        <dbReference type="Proteomes" id="UP000186513"/>
    </source>
</evidence>
<dbReference type="PROSITE" id="PS51724">
    <property type="entry name" value="SPOR"/>
    <property type="match status" value="1"/>
</dbReference>
<feature type="signal peptide" evidence="1">
    <location>
        <begin position="1"/>
        <end position="20"/>
    </location>
</feature>
<accession>A0A1K2H4A7</accession>
<dbReference type="Gene3D" id="3.30.70.1070">
    <property type="entry name" value="Sporulation related repeat"/>
    <property type="match status" value="1"/>
</dbReference>
<dbReference type="SUPFAM" id="SSF110997">
    <property type="entry name" value="Sporulation related repeat"/>
    <property type="match status" value="1"/>
</dbReference>
<dbReference type="InterPro" id="IPR007730">
    <property type="entry name" value="SPOR-like_dom"/>
</dbReference>
<dbReference type="Pfam" id="PF04773">
    <property type="entry name" value="FecR"/>
    <property type="match status" value="1"/>
</dbReference>
<feature type="chain" id="PRO_5012159463" evidence="1">
    <location>
        <begin position="21"/>
        <end position="291"/>
    </location>
</feature>
<dbReference type="Proteomes" id="UP000186513">
    <property type="component" value="Unassembled WGS sequence"/>
</dbReference>
<evidence type="ECO:0000259" key="2">
    <source>
        <dbReference type="PROSITE" id="PS51724"/>
    </source>
</evidence>
<reference evidence="3 4" key="1">
    <citation type="submission" date="2016-11" db="EMBL/GenBank/DDBJ databases">
        <authorList>
            <person name="Jaros S."/>
            <person name="Januszkiewicz K."/>
            <person name="Wedrychowicz H."/>
        </authorList>
    </citation>
    <scope>NUCLEOTIDE SEQUENCE [LARGE SCALE GENOMIC DNA]</scope>
    <source>
        <strain evidence="3 4">DSM 18899</strain>
    </source>
</reference>
<dbReference type="PANTHER" id="PTHR38731">
    <property type="entry name" value="LIPL45-RELATED LIPOPROTEIN-RELATED"/>
    <property type="match status" value="1"/>
</dbReference>
<dbReference type="PANTHER" id="PTHR38731:SF1">
    <property type="entry name" value="FECR PROTEIN DOMAIN-CONTAINING PROTEIN"/>
    <property type="match status" value="1"/>
</dbReference>
<dbReference type="InterPro" id="IPR006860">
    <property type="entry name" value="FecR"/>
</dbReference>
<dbReference type="EMBL" id="FPKR01000001">
    <property type="protein sequence ID" value="SFZ70615.1"/>
    <property type="molecule type" value="Genomic_DNA"/>
</dbReference>
<keyword evidence="1" id="KW-0732">Signal</keyword>
<dbReference type="STRING" id="1121279.SAMN02745887_00259"/>
<name>A0A1K2H4A7_9NEIS</name>
<dbReference type="RefSeq" id="WP_072426803.1">
    <property type="nucleotide sequence ID" value="NZ_FPKR01000001.1"/>
</dbReference>
<feature type="domain" description="SPOR" evidence="2">
    <location>
        <begin position="212"/>
        <end position="288"/>
    </location>
</feature>
<sequence length="291" mass="31195">MHAALFRLSAAILLSLAAQAAPTTVGAVNMPAWLERAGQMRPLAPGAVLQAGDVLHTGRAARVLLNLPEGSQIKLGEEAVFRIDQLNVADGRSSPFSAALNVLKGAFRFTTGLLAKGRQREVDVRIATVTAGIRGTDIWGKSDAEKDLVCLLEGRISVQREGEAEQHVLDQPLDFFVAPRDKPSLAVAKVAADKVSQEWAPQTELLNGQGLASSGGKWRLLVAIVANQDEALGWYDKLQSAGYPARIRPISGNRYRVGLEQLHSEGDAKQLGERLQQELGTPLSTVLPMAS</sequence>